<accession>A0A0W0G028</accession>
<sequence>MIVGALGLFIFVTGHWLLTIFDLFQAFVGFKDGTQPVEYYNDPSAASRVTRVVFLSFTILIADSLMVYRLWIIWAFNVPVVIFPCLTIMGYLVAAIGGIVVPLKDRLSAGDILLKGGRPWVVAEVIFIALTNVYSTALIASRISSMNEVHTSLDLDAPGSSRLTHVLAIFIESAFIYSVWGLIFIATFAFSSAVGPLFANTYPSVAGIAFALISARVEAASVRRSNHVQSFTNPMSRVQFETFPSMRDHESGLGPINPMQSHENEERSQTGTQEISYSDETRQKTGQVAL</sequence>
<evidence type="ECO:0000313" key="4">
    <source>
        <dbReference type="Proteomes" id="UP000054988"/>
    </source>
</evidence>
<comment type="caution">
    <text evidence="3">The sequence shown here is derived from an EMBL/GenBank/DDBJ whole genome shotgun (WGS) entry which is preliminary data.</text>
</comment>
<feature type="compositionally biased region" description="Polar residues" evidence="1">
    <location>
        <begin position="269"/>
        <end position="278"/>
    </location>
</feature>
<protein>
    <submittedName>
        <fullName evidence="3">Uncharacterized protein</fullName>
    </submittedName>
</protein>
<evidence type="ECO:0000256" key="1">
    <source>
        <dbReference type="SAM" id="MobiDB-lite"/>
    </source>
</evidence>
<feature type="transmembrane region" description="Helical" evidence="2">
    <location>
        <begin position="121"/>
        <end position="143"/>
    </location>
</feature>
<feature type="transmembrane region" description="Helical" evidence="2">
    <location>
        <begin position="6"/>
        <end position="30"/>
    </location>
</feature>
<feature type="transmembrane region" description="Helical" evidence="2">
    <location>
        <begin position="197"/>
        <end position="217"/>
    </location>
</feature>
<organism evidence="3 4">
    <name type="scientific">Moniliophthora roreri</name>
    <name type="common">Frosty pod rot fungus</name>
    <name type="synonym">Monilia roreri</name>
    <dbReference type="NCBI Taxonomy" id="221103"/>
    <lineage>
        <taxon>Eukaryota</taxon>
        <taxon>Fungi</taxon>
        <taxon>Dikarya</taxon>
        <taxon>Basidiomycota</taxon>
        <taxon>Agaricomycotina</taxon>
        <taxon>Agaricomycetes</taxon>
        <taxon>Agaricomycetidae</taxon>
        <taxon>Agaricales</taxon>
        <taxon>Marasmiineae</taxon>
        <taxon>Marasmiaceae</taxon>
        <taxon>Moniliophthora</taxon>
    </lineage>
</organism>
<proteinExistence type="predicted"/>
<feature type="transmembrane region" description="Helical" evidence="2">
    <location>
        <begin position="51"/>
        <end position="74"/>
    </location>
</feature>
<dbReference type="AlphaFoldDB" id="A0A0W0G028"/>
<dbReference type="EMBL" id="LATX01001422">
    <property type="protein sequence ID" value="KTB41890.1"/>
    <property type="molecule type" value="Genomic_DNA"/>
</dbReference>
<evidence type="ECO:0000313" key="3">
    <source>
        <dbReference type="EMBL" id="KTB41890.1"/>
    </source>
</evidence>
<name>A0A0W0G028_MONRR</name>
<keyword evidence="2" id="KW-0472">Membrane</keyword>
<keyword evidence="2" id="KW-0812">Transmembrane</keyword>
<reference evidence="3 4" key="1">
    <citation type="submission" date="2015-12" db="EMBL/GenBank/DDBJ databases">
        <title>Draft genome sequence of Moniliophthora roreri, the causal agent of frosty pod rot of cacao.</title>
        <authorList>
            <person name="Aime M.C."/>
            <person name="Diaz-Valderrama J.R."/>
            <person name="Kijpornyongpan T."/>
            <person name="Phillips-Mora W."/>
        </authorList>
    </citation>
    <scope>NUCLEOTIDE SEQUENCE [LARGE SCALE GENOMIC DNA]</scope>
    <source>
        <strain evidence="3 4">MCA 2952</strain>
    </source>
</reference>
<feature type="transmembrane region" description="Helical" evidence="2">
    <location>
        <begin position="80"/>
        <end position="101"/>
    </location>
</feature>
<feature type="region of interest" description="Disordered" evidence="1">
    <location>
        <begin position="249"/>
        <end position="290"/>
    </location>
</feature>
<dbReference type="Proteomes" id="UP000054988">
    <property type="component" value="Unassembled WGS sequence"/>
</dbReference>
<gene>
    <name evidence="3" type="ORF">WG66_5546</name>
</gene>
<evidence type="ECO:0000256" key="2">
    <source>
        <dbReference type="SAM" id="Phobius"/>
    </source>
</evidence>
<feature type="transmembrane region" description="Helical" evidence="2">
    <location>
        <begin position="163"/>
        <end position="190"/>
    </location>
</feature>
<keyword evidence="2" id="KW-1133">Transmembrane helix</keyword>